<comment type="caution">
    <text evidence="3">The sequence shown here is derived from an EMBL/GenBank/DDBJ whole genome shotgun (WGS) entry which is preliminary data.</text>
</comment>
<dbReference type="Proteomes" id="UP000639772">
    <property type="component" value="Unassembled WGS sequence"/>
</dbReference>
<dbReference type="EMBL" id="JADCNM010000576">
    <property type="protein sequence ID" value="KAG0446450.1"/>
    <property type="molecule type" value="Genomic_DNA"/>
</dbReference>
<feature type="region of interest" description="Disordered" evidence="1">
    <location>
        <begin position="1"/>
        <end position="20"/>
    </location>
</feature>
<evidence type="ECO:0000313" key="2">
    <source>
        <dbReference type="EMBL" id="KAG0446450.1"/>
    </source>
</evidence>
<protein>
    <submittedName>
        <fullName evidence="3">Uncharacterized protein</fullName>
    </submittedName>
</protein>
<feature type="compositionally biased region" description="Polar residues" evidence="1">
    <location>
        <begin position="1"/>
        <end position="18"/>
    </location>
</feature>
<dbReference type="Proteomes" id="UP000636800">
    <property type="component" value="Unassembled WGS sequence"/>
</dbReference>
<reference evidence="4 5" key="1">
    <citation type="journal article" date="2020" name="Nat. Food">
        <title>A phased Vanilla planifolia genome enables genetic improvement of flavour and production.</title>
        <authorList>
            <person name="Hasing T."/>
            <person name="Tang H."/>
            <person name="Brym M."/>
            <person name="Khazi F."/>
            <person name="Huang T."/>
            <person name="Chambers A.H."/>
        </authorList>
    </citation>
    <scope>NUCLEOTIDE SEQUENCE [LARGE SCALE GENOMIC DNA]</scope>
    <source>
        <tissue evidence="3">Leaf</tissue>
    </source>
</reference>
<sequence length="181" mass="20461">MSSNPFIPQRGTIANSSPGGHLLRACSTAVAIKFTNPVPRRSSGSDPDDRYAGPARLLRHHRRNEPPDGNAGPMYIGAGAFSVEPRSVYLTLPATPRAAMVFTQEGRIKLEEDDRLLEDDGQLLLSCPRDLLIHDTLGLQFQRRKYQDELLQMYRSESPWWRVRSLVPREPLGPRWRSICK</sequence>
<gene>
    <name evidence="3" type="ORF">HPP92_028817</name>
    <name evidence="2" type="ORF">HPP92_028828</name>
</gene>
<name>A0A835P4N1_VANPL</name>
<dbReference type="EMBL" id="JADCNL010000575">
    <property type="protein sequence ID" value="KAG0446464.1"/>
    <property type="molecule type" value="Genomic_DNA"/>
</dbReference>
<evidence type="ECO:0000313" key="3">
    <source>
        <dbReference type="EMBL" id="KAG0446464.1"/>
    </source>
</evidence>
<evidence type="ECO:0000313" key="4">
    <source>
        <dbReference type="Proteomes" id="UP000636800"/>
    </source>
</evidence>
<evidence type="ECO:0000313" key="5">
    <source>
        <dbReference type="Proteomes" id="UP000639772"/>
    </source>
</evidence>
<dbReference type="AlphaFoldDB" id="A0A835P4N1"/>
<organism evidence="3 4">
    <name type="scientific">Vanilla planifolia</name>
    <name type="common">Vanilla</name>
    <dbReference type="NCBI Taxonomy" id="51239"/>
    <lineage>
        <taxon>Eukaryota</taxon>
        <taxon>Viridiplantae</taxon>
        <taxon>Streptophyta</taxon>
        <taxon>Embryophyta</taxon>
        <taxon>Tracheophyta</taxon>
        <taxon>Spermatophyta</taxon>
        <taxon>Magnoliopsida</taxon>
        <taxon>Liliopsida</taxon>
        <taxon>Asparagales</taxon>
        <taxon>Orchidaceae</taxon>
        <taxon>Vanilloideae</taxon>
        <taxon>Vanilleae</taxon>
        <taxon>Vanilla</taxon>
    </lineage>
</organism>
<keyword evidence="4" id="KW-1185">Reference proteome</keyword>
<evidence type="ECO:0000256" key="1">
    <source>
        <dbReference type="SAM" id="MobiDB-lite"/>
    </source>
</evidence>
<accession>A0A835P4N1</accession>
<proteinExistence type="predicted"/>